<dbReference type="OrthoDB" id="3837807at2"/>
<accession>A0A1R4EWK6</accession>
<dbReference type="RefSeq" id="WP_086990488.1">
    <property type="nucleotide sequence ID" value="NZ_FUHU01000004.1"/>
</dbReference>
<gene>
    <name evidence="2" type="ORF">CZ674_01325</name>
</gene>
<dbReference type="GeneID" id="303171844"/>
<evidence type="ECO:0000313" key="2">
    <source>
        <dbReference type="EMBL" id="SJM47955.1"/>
    </source>
</evidence>
<reference evidence="2 3" key="1">
    <citation type="submission" date="2017-02" db="EMBL/GenBank/DDBJ databases">
        <authorList>
            <person name="Peterson S.W."/>
        </authorList>
    </citation>
    <scope>NUCLEOTIDE SEQUENCE [LARGE SCALE GENOMIC DNA]</scope>
    <source>
        <strain evidence="2 3">LMG 22410</strain>
    </source>
</reference>
<dbReference type="Proteomes" id="UP000195787">
    <property type="component" value="Unassembled WGS sequence"/>
</dbReference>
<evidence type="ECO:0000313" key="3">
    <source>
        <dbReference type="Proteomes" id="UP000195787"/>
    </source>
</evidence>
<evidence type="ECO:0008006" key="4">
    <source>
        <dbReference type="Google" id="ProtNLM"/>
    </source>
</evidence>
<name>A0A1R4EWK6_9MICO</name>
<protein>
    <recommendedName>
        <fullName evidence="4">DUF4287 domain-containing protein</fullName>
    </recommendedName>
</protein>
<feature type="region of interest" description="Disordered" evidence="1">
    <location>
        <begin position="1"/>
        <end position="20"/>
    </location>
</feature>
<sequence>MPKHIRQQAGSEALHTATGRTHDEWHEVLVAAGASGWKHKQIAEHLVAEHGVDGWWAQGITVDFEQRVQGRQPGQRSDGTFESAVRRTIAGEQLAALELVAASVAERYGEPVARSMTLRTPTIRFKSGDTRVIVDAQQPKASGTSVGITVAKLPTAEALAEAKSWATGVLETCRDGRG</sequence>
<dbReference type="AlphaFoldDB" id="A0A1R4EWK6"/>
<dbReference type="EMBL" id="FUHU01000004">
    <property type="protein sequence ID" value="SJM47955.1"/>
    <property type="molecule type" value="Genomic_DNA"/>
</dbReference>
<organism evidence="2 3">
    <name type="scientific">Agrococcus casei LMG 22410</name>
    <dbReference type="NCBI Taxonomy" id="1255656"/>
    <lineage>
        <taxon>Bacteria</taxon>
        <taxon>Bacillati</taxon>
        <taxon>Actinomycetota</taxon>
        <taxon>Actinomycetes</taxon>
        <taxon>Micrococcales</taxon>
        <taxon>Microbacteriaceae</taxon>
        <taxon>Agrococcus</taxon>
    </lineage>
</organism>
<keyword evidence="3" id="KW-1185">Reference proteome</keyword>
<evidence type="ECO:0000256" key="1">
    <source>
        <dbReference type="SAM" id="MobiDB-lite"/>
    </source>
</evidence>
<proteinExistence type="predicted"/>